<dbReference type="Proteomes" id="UP000285523">
    <property type="component" value="Unassembled WGS sequence"/>
</dbReference>
<comment type="caution">
    <text evidence="1">The sequence shown here is derived from an EMBL/GenBank/DDBJ whole genome shotgun (WGS) entry which is preliminary data.</text>
</comment>
<sequence length="145" mass="16391">MRVSCTVRLEFVYIIIYIGAPVFDYPPKRLVWISSSRRDMQTLPKSVRRSFGTALFAAQMGVAPPIAKVLRGFGGAGVLELIEDDRSGTYRAVYTVRFASAIYVLHVFQKKSKQGSATPLRDIELVRSRLKFAEELHRKADHENS</sequence>
<dbReference type="EMBL" id="QYYD01000030">
    <property type="protein sequence ID" value="RJF68335.1"/>
    <property type="molecule type" value="Genomic_DNA"/>
</dbReference>
<evidence type="ECO:0000313" key="1">
    <source>
        <dbReference type="EMBL" id="RJF68335.1"/>
    </source>
</evidence>
<evidence type="ECO:0000313" key="2">
    <source>
        <dbReference type="Proteomes" id="UP000285523"/>
    </source>
</evidence>
<dbReference type="AlphaFoldDB" id="A0A418UYJ8"/>
<accession>A0A418UYJ8</accession>
<name>A0A418UYJ8_RHOPL</name>
<protein>
    <submittedName>
        <fullName evidence="1">Type II toxin-antitoxin system RelE/ParE family toxin</fullName>
    </submittedName>
</protein>
<dbReference type="OrthoDB" id="9797093at2"/>
<organism evidence="1 2">
    <name type="scientific">Rhodopseudomonas palustris</name>
    <dbReference type="NCBI Taxonomy" id="1076"/>
    <lineage>
        <taxon>Bacteria</taxon>
        <taxon>Pseudomonadati</taxon>
        <taxon>Pseudomonadota</taxon>
        <taxon>Alphaproteobacteria</taxon>
        <taxon>Hyphomicrobiales</taxon>
        <taxon>Nitrobacteraceae</taxon>
        <taxon>Rhodopseudomonas</taxon>
    </lineage>
</organism>
<gene>
    <name evidence="1" type="ORF">D4Q52_22680</name>
</gene>
<dbReference type="Pfam" id="PF05973">
    <property type="entry name" value="Gp49"/>
    <property type="match status" value="1"/>
</dbReference>
<proteinExistence type="predicted"/>
<dbReference type="InterPro" id="IPR009241">
    <property type="entry name" value="HigB-like"/>
</dbReference>
<reference evidence="1 2" key="1">
    <citation type="submission" date="2018-09" db="EMBL/GenBank/DDBJ databases">
        <title>Draft genome sequence of Rhodopseudomonas palustris 2.1.18.</title>
        <authorList>
            <person name="Robertson S.L."/>
            <person name="Meyer T.E."/>
            <person name="Kyndt J.A."/>
        </authorList>
    </citation>
    <scope>NUCLEOTIDE SEQUENCE [LARGE SCALE GENOMIC DNA]</scope>
    <source>
        <strain evidence="1 2">2.1.18</strain>
    </source>
</reference>